<evidence type="ECO:0008006" key="4">
    <source>
        <dbReference type="Google" id="ProtNLM"/>
    </source>
</evidence>
<reference evidence="2 3" key="1">
    <citation type="submission" date="2021-01" db="EMBL/GenBank/DDBJ databases">
        <title>Draft Genome Sequence and Polyhydroxyalkanoate Biosynthetic Potential of Jeongeupia naejangsanensis Type Strain DSM 24253.</title>
        <authorList>
            <person name="Turrini P."/>
            <person name="Artuso I."/>
            <person name="Lugli G.A."/>
            <person name="Frangipani E."/>
            <person name="Ventura M."/>
            <person name="Visca P."/>
        </authorList>
    </citation>
    <scope>NUCLEOTIDE SEQUENCE [LARGE SCALE GENOMIC DNA]</scope>
    <source>
        <strain evidence="2 3">DSM 24253</strain>
    </source>
</reference>
<gene>
    <name evidence="2" type="ORF">JMJ54_16390</name>
</gene>
<dbReference type="EMBL" id="JAESND010000010">
    <property type="protein sequence ID" value="MBM3117416.1"/>
    <property type="molecule type" value="Genomic_DNA"/>
</dbReference>
<proteinExistence type="predicted"/>
<name>A0ABS2BP65_9NEIS</name>
<evidence type="ECO:0000256" key="1">
    <source>
        <dbReference type="SAM" id="Phobius"/>
    </source>
</evidence>
<keyword evidence="1" id="KW-0812">Transmembrane</keyword>
<keyword evidence="1" id="KW-1133">Transmembrane helix</keyword>
<feature type="transmembrane region" description="Helical" evidence="1">
    <location>
        <begin position="21"/>
        <end position="43"/>
    </location>
</feature>
<comment type="caution">
    <text evidence="2">The sequence shown here is derived from an EMBL/GenBank/DDBJ whole genome shotgun (WGS) entry which is preliminary data.</text>
</comment>
<protein>
    <recommendedName>
        <fullName evidence="4">Type II secretion system protein</fullName>
    </recommendedName>
</protein>
<dbReference type="Proteomes" id="UP000809431">
    <property type="component" value="Unassembled WGS sequence"/>
</dbReference>
<keyword evidence="3" id="KW-1185">Reference proteome</keyword>
<sequence>MNRQPAICTERARPHRQRGEALFEALIGILLMAAIGLGLTYAASRAAVGQRLTNTQNMAVSDIREKLATTGVDALCGTSPSIAVGSNALPSTVNCSKAAVTVSAPGVSSVTLSANSVLTGVSVSIDSGTASQELLGGNGQIVISTTPVPAS</sequence>
<evidence type="ECO:0000313" key="3">
    <source>
        <dbReference type="Proteomes" id="UP000809431"/>
    </source>
</evidence>
<evidence type="ECO:0000313" key="2">
    <source>
        <dbReference type="EMBL" id="MBM3117416.1"/>
    </source>
</evidence>
<organism evidence="2 3">
    <name type="scientific">Jeongeupia naejangsanensis</name>
    <dbReference type="NCBI Taxonomy" id="613195"/>
    <lineage>
        <taxon>Bacteria</taxon>
        <taxon>Pseudomonadati</taxon>
        <taxon>Pseudomonadota</taxon>
        <taxon>Betaproteobacteria</taxon>
        <taxon>Neisseriales</taxon>
        <taxon>Chitinibacteraceae</taxon>
        <taxon>Jeongeupia</taxon>
    </lineage>
</organism>
<accession>A0ABS2BP65</accession>
<dbReference type="RefSeq" id="WP_203539637.1">
    <property type="nucleotide sequence ID" value="NZ_JAESND010000010.1"/>
</dbReference>
<keyword evidence="1" id="KW-0472">Membrane</keyword>